<proteinExistence type="predicted"/>
<keyword evidence="2" id="KW-0808">Transferase</keyword>
<accession>A0A2U1ZTM6</accession>
<dbReference type="AlphaFoldDB" id="A0A2U1ZTM6"/>
<dbReference type="RefSeq" id="WP_109228716.1">
    <property type="nucleotide sequence ID" value="NZ_PYHR01000002.1"/>
</dbReference>
<dbReference type="Proteomes" id="UP000245166">
    <property type="component" value="Unassembled WGS sequence"/>
</dbReference>
<dbReference type="InterPro" id="IPR050362">
    <property type="entry name" value="Cation-dep_OMT"/>
</dbReference>
<keyword evidence="5" id="KW-1185">Reference proteome</keyword>
<dbReference type="OrthoDB" id="4774874at2"/>
<organism evidence="4 5">
    <name type="scientific">Serinibacter arcticus</name>
    <dbReference type="NCBI Taxonomy" id="1655435"/>
    <lineage>
        <taxon>Bacteria</taxon>
        <taxon>Bacillati</taxon>
        <taxon>Actinomycetota</taxon>
        <taxon>Actinomycetes</taxon>
        <taxon>Micrococcales</taxon>
        <taxon>Beutenbergiaceae</taxon>
        <taxon>Serinibacter</taxon>
    </lineage>
</organism>
<keyword evidence="1 4" id="KW-0489">Methyltransferase</keyword>
<evidence type="ECO:0000313" key="4">
    <source>
        <dbReference type="EMBL" id="PWD50334.1"/>
    </source>
</evidence>
<dbReference type="SUPFAM" id="SSF53335">
    <property type="entry name" value="S-adenosyl-L-methionine-dependent methyltransferases"/>
    <property type="match status" value="1"/>
</dbReference>
<dbReference type="GO" id="GO:0008171">
    <property type="term" value="F:O-methyltransferase activity"/>
    <property type="evidence" value="ECO:0007669"/>
    <property type="project" value="InterPro"/>
</dbReference>
<dbReference type="PANTHER" id="PTHR10509">
    <property type="entry name" value="O-METHYLTRANSFERASE-RELATED"/>
    <property type="match status" value="1"/>
</dbReference>
<evidence type="ECO:0000256" key="1">
    <source>
        <dbReference type="ARBA" id="ARBA00022603"/>
    </source>
</evidence>
<name>A0A2U1ZTM6_9MICO</name>
<dbReference type="CDD" id="cd02440">
    <property type="entry name" value="AdoMet_MTases"/>
    <property type="match status" value="1"/>
</dbReference>
<dbReference type="PANTHER" id="PTHR10509:SF85">
    <property type="entry name" value="O-METHYLTRANSFERASE RV1220C-RELATED"/>
    <property type="match status" value="1"/>
</dbReference>
<protein>
    <submittedName>
        <fullName evidence="4">Methyltransferase</fullName>
    </submittedName>
</protein>
<dbReference type="InterPro" id="IPR029063">
    <property type="entry name" value="SAM-dependent_MTases_sf"/>
</dbReference>
<dbReference type="Pfam" id="PF01596">
    <property type="entry name" value="Methyltransf_3"/>
    <property type="match status" value="1"/>
</dbReference>
<dbReference type="PROSITE" id="PS51682">
    <property type="entry name" value="SAM_OMT_I"/>
    <property type="match status" value="1"/>
</dbReference>
<dbReference type="GO" id="GO:0032259">
    <property type="term" value="P:methylation"/>
    <property type="evidence" value="ECO:0007669"/>
    <property type="project" value="UniProtKB-KW"/>
</dbReference>
<comment type="caution">
    <text evidence="4">The sequence shown here is derived from an EMBL/GenBank/DDBJ whole genome shotgun (WGS) entry which is preliminary data.</text>
</comment>
<sequence>MASADRADKAQSWAYTEELAVEPEAAAAARERAAEFGIEAVSPATGALLRVLAATAQAKHVVEIGTGTGVSGVWLLEGMARDGVLTTIDVEVEYQREARTAFAAAGVPSSRTRTIAGRALEVLPRLADSSYDLVLIDTEVGDLTDLVAQAKRLLRPGGTLAVTRALWFDRVADPARRDADTVAVRELVRQLGNDEDVVVSLVPTGGGLLLAVKR</sequence>
<dbReference type="EMBL" id="PYHR01000002">
    <property type="protein sequence ID" value="PWD50334.1"/>
    <property type="molecule type" value="Genomic_DNA"/>
</dbReference>
<dbReference type="GO" id="GO:0008757">
    <property type="term" value="F:S-adenosylmethionine-dependent methyltransferase activity"/>
    <property type="evidence" value="ECO:0007669"/>
    <property type="project" value="TreeGrafter"/>
</dbReference>
<evidence type="ECO:0000256" key="3">
    <source>
        <dbReference type="ARBA" id="ARBA00022691"/>
    </source>
</evidence>
<gene>
    <name evidence="4" type="ORF">C8046_06365</name>
</gene>
<evidence type="ECO:0000313" key="5">
    <source>
        <dbReference type="Proteomes" id="UP000245166"/>
    </source>
</evidence>
<keyword evidence="3" id="KW-0949">S-adenosyl-L-methionine</keyword>
<evidence type="ECO:0000256" key="2">
    <source>
        <dbReference type="ARBA" id="ARBA00022679"/>
    </source>
</evidence>
<dbReference type="Gene3D" id="3.40.50.150">
    <property type="entry name" value="Vaccinia Virus protein VP39"/>
    <property type="match status" value="1"/>
</dbReference>
<dbReference type="InterPro" id="IPR002935">
    <property type="entry name" value="SAM_O-MeTrfase"/>
</dbReference>
<reference evidence="4 5" key="1">
    <citation type="submission" date="2018-03" db="EMBL/GenBank/DDBJ databases">
        <title>Genome assembly of novel Miniimonas species PCH200.</title>
        <authorList>
            <person name="Thakur V."/>
            <person name="Kumar V."/>
            <person name="Singh D."/>
        </authorList>
    </citation>
    <scope>NUCLEOTIDE SEQUENCE [LARGE SCALE GENOMIC DNA]</scope>
    <source>
        <strain evidence="4 5">PCH200</strain>
    </source>
</reference>